<accession>A0AA91Q5E2</accession>
<evidence type="ECO:0000313" key="3">
    <source>
        <dbReference type="Proteomes" id="UP000195602"/>
    </source>
</evidence>
<dbReference type="SMART" id="SM00313">
    <property type="entry name" value="PXA"/>
    <property type="match status" value="1"/>
</dbReference>
<proteinExistence type="predicted"/>
<dbReference type="AlphaFoldDB" id="A0AA91Q5E2"/>
<gene>
    <name evidence="2" type="ORF">A9F13_01g05918</name>
</gene>
<dbReference type="EMBL" id="LYUB02000001">
    <property type="protein sequence ID" value="OVF11127.1"/>
    <property type="molecule type" value="Genomic_DNA"/>
</dbReference>
<name>A0AA91Q5E2_CLALS</name>
<dbReference type="Proteomes" id="UP000195602">
    <property type="component" value="Unassembled WGS sequence"/>
</dbReference>
<comment type="caution">
    <text evidence="2">The sequence shown here is derived from an EMBL/GenBank/DDBJ whole genome shotgun (WGS) entry which is preliminary data.</text>
</comment>
<sequence>MGLERKFNRRYVEKSGQLKENKITIEKNRYPKNKKNNDVDITVESPEFQLLVKLFVPSKLLIHNNKVSRKQLSTYLPPIIESDSFSSLNFELHIFLSSIVTSYVTSWYFSKLNTEDFEFVESVYNVLCAFIRNFSRRVSSVVESTRLLNLLNRCAFILDDHIERTKLDDGLPRFIRQDLMKREASISSRDELSTERIIDDHLQKSHVIFLTDKRTEPGTSDERRTNRLKYLRLVVKNIMSASFKAEDLDVSKTPISSTIAMNLVTSVLADLVLDRLLYKMSSPQFLLQTVIGKIGTKIRAAMSSRSIPYKNSMYKRLTSSVSSIYLNACALWTFGIDDKKAELDQVPPILFSPVLSLINHITNLSSRKPIWTGFLSIFRSAISASSLLTEKVERFVAKYLMNQIRHGDFLQDETQASLVAMIREIVFDNGEVKEETNLNEGENLSELTGLWYDLLCSKESSSRLPMGVSLWWLRYRNESAQELKRDVEDFLRIFDLANKDPKGPYSEESKINQLLVIRLFDSVIQSLYPELVEKIDIMS</sequence>
<reference evidence="2 3" key="1">
    <citation type="submission" date="2017-04" db="EMBL/GenBank/DDBJ databases">
        <title>Draft genome of the yeast Clavispora lusitaniae type strain CBS 6936.</title>
        <authorList>
            <person name="Durrens P."/>
            <person name="Klopp C."/>
            <person name="Biteau N."/>
            <person name="Fitton-Ouhabi V."/>
            <person name="Dementhon K."/>
            <person name="Accoceberry I."/>
            <person name="Sherman D.J."/>
            <person name="Noel T."/>
        </authorList>
    </citation>
    <scope>NUCLEOTIDE SEQUENCE [LARGE SCALE GENOMIC DNA]</scope>
    <source>
        <strain evidence="2 3">CBS 6936</strain>
    </source>
</reference>
<evidence type="ECO:0000313" key="2">
    <source>
        <dbReference type="EMBL" id="OVF11127.1"/>
    </source>
</evidence>
<protein>
    <recommendedName>
        <fullName evidence="1">PXA domain-containing protein</fullName>
    </recommendedName>
</protein>
<dbReference type="Pfam" id="PF02194">
    <property type="entry name" value="PXA"/>
    <property type="match status" value="1"/>
</dbReference>
<evidence type="ECO:0000259" key="1">
    <source>
        <dbReference type="SMART" id="SM00313"/>
    </source>
</evidence>
<dbReference type="InterPro" id="IPR003114">
    <property type="entry name" value="Phox_assoc"/>
</dbReference>
<dbReference type="KEGG" id="clus:A9F13_01g05918"/>
<organism evidence="2 3">
    <name type="scientific">Clavispora lusitaniae</name>
    <name type="common">Candida lusitaniae</name>
    <dbReference type="NCBI Taxonomy" id="36911"/>
    <lineage>
        <taxon>Eukaryota</taxon>
        <taxon>Fungi</taxon>
        <taxon>Dikarya</taxon>
        <taxon>Ascomycota</taxon>
        <taxon>Saccharomycotina</taxon>
        <taxon>Pichiomycetes</taxon>
        <taxon>Metschnikowiaceae</taxon>
        <taxon>Clavispora</taxon>
    </lineage>
</organism>
<feature type="domain" description="PXA" evidence="1">
    <location>
        <begin position="85"/>
        <end position="299"/>
    </location>
</feature>